<dbReference type="SUPFAM" id="SSF82153">
    <property type="entry name" value="FAS1 domain"/>
    <property type="match status" value="1"/>
</dbReference>
<organism evidence="4">
    <name type="scientific">Volvox carteri f. nagariensis</name>
    <dbReference type="NCBI Taxonomy" id="3068"/>
    <lineage>
        <taxon>Eukaryota</taxon>
        <taxon>Viridiplantae</taxon>
        <taxon>Chlorophyta</taxon>
        <taxon>core chlorophytes</taxon>
        <taxon>Chlorophyceae</taxon>
        <taxon>CS clade</taxon>
        <taxon>Chlamydomonadales</taxon>
        <taxon>Volvocaceae</taxon>
        <taxon>Volvox</taxon>
    </lineage>
</organism>
<feature type="signal peptide" evidence="1">
    <location>
        <begin position="1"/>
        <end position="30"/>
    </location>
</feature>
<dbReference type="Gene3D" id="2.30.180.10">
    <property type="entry name" value="FAS1 domain"/>
    <property type="match status" value="1"/>
</dbReference>
<protein>
    <recommendedName>
        <fullName evidence="2">FAS1 domain-containing protein</fullName>
    </recommendedName>
</protein>
<dbReference type="RefSeq" id="XP_002955957.1">
    <property type="nucleotide sequence ID" value="XM_002955911.1"/>
</dbReference>
<proteinExistence type="predicted"/>
<dbReference type="KEGG" id="vcn:VOLCADRAFT_96911"/>
<evidence type="ECO:0000256" key="1">
    <source>
        <dbReference type="SAM" id="SignalP"/>
    </source>
</evidence>
<dbReference type="Proteomes" id="UP000001058">
    <property type="component" value="Unassembled WGS sequence"/>
</dbReference>
<reference evidence="3 4" key="1">
    <citation type="journal article" date="2010" name="Science">
        <title>Genomic analysis of organismal complexity in the multicellular green alga Volvox carteri.</title>
        <authorList>
            <person name="Prochnik S.E."/>
            <person name="Umen J."/>
            <person name="Nedelcu A.M."/>
            <person name="Hallmann A."/>
            <person name="Miller S.M."/>
            <person name="Nishii I."/>
            <person name="Ferris P."/>
            <person name="Kuo A."/>
            <person name="Mitros T."/>
            <person name="Fritz-Laylin L.K."/>
            <person name="Hellsten U."/>
            <person name="Chapman J."/>
            <person name="Simakov O."/>
            <person name="Rensing S.A."/>
            <person name="Terry A."/>
            <person name="Pangilinan J."/>
            <person name="Kapitonov V."/>
            <person name="Jurka J."/>
            <person name="Salamov A."/>
            <person name="Shapiro H."/>
            <person name="Schmutz J."/>
            <person name="Grimwood J."/>
            <person name="Lindquist E."/>
            <person name="Lucas S."/>
            <person name="Grigoriev I.V."/>
            <person name="Schmitt R."/>
            <person name="Kirk D."/>
            <person name="Rokhsar D.S."/>
        </authorList>
    </citation>
    <scope>NUCLEOTIDE SEQUENCE [LARGE SCALE GENOMIC DNA]</scope>
    <source>
        <strain evidence="4">f. Nagariensis / Eve</strain>
    </source>
</reference>
<evidence type="ECO:0000313" key="4">
    <source>
        <dbReference type="Proteomes" id="UP000001058"/>
    </source>
</evidence>
<feature type="chain" id="PRO_5003124343" description="FAS1 domain-containing protein" evidence="1">
    <location>
        <begin position="31"/>
        <end position="145"/>
    </location>
</feature>
<dbReference type="GeneID" id="9615166"/>
<feature type="domain" description="FAS1" evidence="2">
    <location>
        <begin position="48"/>
        <end position="145"/>
    </location>
</feature>
<dbReference type="EMBL" id="GL378377">
    <property type="protein sequence ID" value="EFJ42917.1"/>
    <property type="molecule type" value="Genomic_DNA"/>
</dbReference>
<keyword evidence="1" id="KW-0732">Signal</keyword>
<sequence>MAAFSIPGAGTTRLHLPTLLLLLGSLLACGLVVPAVGQAAGKLTSETYDTPADYICADQTLTTLCRIIRAAGEGEGAAALKSGTTIETVFAPTNDAFDKDSKSVALKLQLKDFADIFTTSTAADRLLRGLIVPNQVYEKDFGRTG</sequence>
<dbReference type="InParanoid" id="D8UBA9"/>
<accession>D8UBA9</accession>
<dbReference type="OrthoDB" id="545133at2759"/>
<evidence type="ECO:0000259" key="2">
    <source>
        <dbReference type="PROSITE" id="PS50213"/>
    </source>
</evidence>
<gene>
    <name evidence="3" type="ORF">VOLCADRAFT_96911</name>
</gene>
<dbReference type="PROSITE" id="PS50213">
    <property type="entry name" value="FAS1"/>
    <property type="match status" value="1"/>
</dbReference>
<dbReference type="AlphaFoldDB" id="D8UBA9"/>
<name>D8UBA9_VOLCA</name>
<evidence type="ECO:0000313" key="3">
    <source>
        <dbReference type="EMBL" id="EFJ42917.1"/>
    </source>
</evidence>
<keyword evidence="4" id="KW-1185">Reference proteome</keyword>
<dbReference type="InterPro" id="IPR000782">
    <property type="entry name" value="FAS1_domain"/>
</dbReference>
<dbReference type="InterPro" id="IPR036378">
    <property type="entry name" value="FAS1_dom_sf"/>
</dbReference>